<dbReference type="OrthoDB" id="9795496at2"/>
<dbReference type="FunFam" id="1.20.1260.100:FF:000001">
    <property type="entry name" value="translocator protein 2"/>
    <property type="match status" value="1"/>
</dbReference>
<dbReference type="GO" id="GO:0016020">
    <property type="term" value="C:membrane"/>
    <property type="evidence" value="ECO:0007669"/>
    <property type="project" value="UniProtKB-SubCell"/>
</dbReference>
<dbReference type="STRING" id="413434.SAMN04488132_102520"/>
<evidence type="ECO:0000256" key="4">
    <source>
        <dbReference type="ARBA" id="ARBA00022989"/>
    </source>
</evidence>
<evidence type="ECO:0000256" key="1">
    <source>
        <dbReference type="ARBA" id="ARBA00004141"/>
    </source>
</evidence>
<dbReference type="InterPro" id="IPR004307">
    <property type="entry name" value="TspO_MBR"/>
</dbReference>
<protein>
    <submittedName>
        <fullName evidence="7">TspO and MBR related proteins</fullName>
    </submittedName>
</protein>
<dbReference type="PANTHER" id="PTHR10057">
    <property type="entry name" value="PERIPHERAL-TYPE BENZODIAZEPINE RECEPTOR"/>
    <property type="match status" value="1"/>
</dbReference>
<dbReference type="Gene3D" id="1.20.1260.100">
    <property type="entry name" value="TspO/MBR protein"/>
    <property type="match status" value="1"/>
</dbReference>
<dbReference type="InterPro" id="IPR038330">
    <property type="entry name" value="TspO/MBR-related_sf"/>
</dbReference>
<evidence type="ECO:0000256" key="6">
    <source>
        <dbReference type="SAM" id="Phobius"/>
    </source>
</evidence>
<dbReference type="CDD" id="cd15904">
    <property type="entry name" value="TSPO_MBR"/>
    <property type="match status" value="1"/>
</dbReference>
<dbReference type="Proteomes" id="UP000190888">
    <property type="component" value="Unassembled WGS sequence"/>
</dbReference>
<feature type="transmembrane region" description="Helical" evidence="6">
    <location>
        <begin position="79"/>
        <end position="97"/>
    </location>
</feature>
<sequence>MPSFMKLIVAVILTVGIGSLGGIFTATEVGTWYAGLQKPSFNPPSWLFAPVWTLLYLLMGISVYLVWKQPPSPARRMATGVFIVQFVFNFLWSFIFFKLHLIGWALAEIIVMWVLILITIVLFARLSRTAAWLLVPYLAWVSFATVLTAAIYKLNT</sequence>
<dbReference type="EMBL" id="FUWH01000002">
    <property type="protein sequence ID" value="SJZ54637.1"/>
    <property type="molecule type" value="Genomic_DNA"/>
</dbReference>
<feature type="transmembrane region" description="Helical" evidence="6">
    <location>
        <begin position="45"/>
        <end position="67"/>
    </location>
</feature>
<dbReference type="AlphaFoldDB" id="A0A1T4LJA2"/>
<keyword evidence="5 6" id="KW-0472">Membrane</keyword>
<dbReference type="RefSeq" id="WP_078830453.1">
    <property type="nucleotide sequence ID" value="NZ_FUWH01000002.1"/>
</dbReference>
<feature type="transmembrane region" description="Helical" evidence="6">
    <location>
        <begin position="103"/>
        <end position="124"/>
    </location>
</feature>
<evidence type="ECO:0000313" key="8">
    <source>
        <dbReference type="Proteomes" id="UP000190888"/>
    </source>
</evidence>
<proteinExistence type="inferred from homology"/>
<dbReference type="Pfam" id="PF03073">
    <property type="entry name" value="TspO_MBR"/>
    <property type="match status" value="1"/>
</dbReference>
<name>A0A1T4LJA2_9BACT</name>
<evidence type="ECO:0000313" key="7">
    <source>
        <dbReference type="EMBL" id="SJZ54637.1"/>
    </source>
</evidence>
<accession>A0A1T4LJA2</accession>
<reference evidence="7 8" key="1">
    <citation type="submission" date="2017-02" db="EMBL/GenBank/DDBJ databases">
        <authorList>
            <person name="Peterson S.W."/>
        </authorList>
    </citation>
    <scope>NUCLEOTIDE SEQUENCE [LARGE SCALE GENOMIC DNA]</scope>
    <source>
        <strain evidence="7 8">DSM 22335</strain>
    </source>
</reference>
<feature type="transmembrane region" description="Helical" evidence="6">
    <location>
        <begin position="131"/>
        <end position="152"/>
    </location>
</feature>
<evidence type="ECO:0000256" key="2">
    <source>
        <dbReference type="ARBA" id="ARBA00007524"/>
    </source>
</evidence>
<dbReference type="PANTHER" id="PTHR10057:SF0">
    <property type="entry name" value="TRANSLOCATOR PROTEIN"/>
    <property type="match status" value="1"/>
</dbReference>
<organism evidence="7 8">
    <name type="scientific">Sediminibacterium ginsengisoli</name>
    <dbReference type="NCBI Taxonomy" id="413434"/>
    <lineage>
        <taxon>Bacteria</taxon>
        <taxon>Pseudomonadati</taxon>
        <taxon>Bacteroidota</taxon>
        <taxon>Chitinophagia</taxon>
        <taxon>Chitinophagales</taxon>
        <taxon>Chitinophagaceae</taxon>
        <taxon>Sediminibacterium</taxon>
    </lineage>
</organism>
<keyword evidence="8" id="KW-1185">Reference proteome</keyword>
<keyword evidence="4 6" id="KW-1133">Transmembrane helix</keyword>
<keyword evidence="3 6" id="KW-0812">Transmembrane</keyword>
<dbReference type="GO" id="GO:0033013">
    <property type="term" value="P:tetrapyrrole metabolic process"/>
    <property type="evidence" value="ECO:0007669"/>
    <property type="project" value="UniProtKB-ARBA"/>
</dbReference>
<comment type="subcellular location">
    <subcellularLocation>
        <location evidence="1">Membrane</location>
        <topology evidence="1">Multi-pass membrane protein</topology>
    </subcellularLocation>
</comment>
<evidence type="ECO:0000256" key="3">
    <source>
        <dbReference type="ARBA" id="ARBA00022692"/>
    </source>
</evidence>
<evidence type="ECO:0000256" key="5">
    <source>
        <dbReference type="ARBA" id="ARBA00023136"/>
    </source>
</evidence>
<comment type="similarity">
    <text evidence="2">Belongs to the TspO/BZRP family.</text>
</comment>
<dbReference type="PIRSF" id="PIRSF005859">
    <property type="entry name" value="PBR"/>
    <property type="match status" value="1"/>
</dbReference>
<gene>
    <name evidence="7" type="ORF">SAMN04488132_102520</name>
</gene>